<reference evidence="1 2" key="1">
    <citation type="submission" date="2024-07" db="EMBL/GenBank/DDBJ databases">
        <title>Section-level genome sequencing and comparative genomics of Aspergillus sections Usti and Cavernicolus.</title>
        <authorList>
            <consortium name="Lawrence Berkeley National Laboratory"/>
            <person name="Nybo J.L."/>
            <person name="Vesth T.C."/>
            <person name="Theobald S."/>
            <person name="Frisvad J.C."/>
            <person name="Larsen T.O."/>
            <person name="Kjaerboelling I."/>
            <person name="Rothschild-Mancinelli K."/>
            <person name="Lyhne E.K."/>
            <person name="Kogle M.E."/>
            <person name="Barry K."/>
            <person name="Clum A."/>
            <person name="Na H."/>
            <person name="Ledsgaard L."/>
            <person name="Lin J."/>
            <person name="Lipzen A."/>
            <person name="Kuo A."/>
            <person name="Riley R."/>
            <person name="Mondo S."/>
            <person name="LaButti K."/>
            <person name="Haridas S."/>
            <person name="Pangalinan J."/>
            <person name="Salamov A.A."/>
            <person name="Simmons B.A."/>
            <person name="Magnuson J.K."/>
            <person name="Chen J."/>
            <person name="Drula E."/>
            <person name="Henrissat B."/>
            <person name="Wiebenga A."/>
            <person name="Lubbers R.J."/>
            <person name="Gomes A.C."/>
            <person name="Makela M.R."/>
            <person name="Stajich J."/>
            <person name="Grigoriev I.V."/>
            <person name="Mortensen U.H."/>
            <person name="De vries R.P."/>
            <person name="Baker S.E."/>
            <person name="Andersen M.R."/>
        </authorList>
    </citation>
    <scope>NUCLEOTIDE SEQUENCE [LARGE SCALE GENOMIC DNA]</scope>
    <source>
        <strain evidence="1 2">CBS 600.67</strain>
    </source>
</reference>
<accession>A0ABR4IFQ4</accession>
<dbReference type="Proteomes" id="UP001610335">
    <property type="component" value="Unassembled WGS sequence"/>
</dbReference>
<keyword evidence="2" id="KW-1185">Reference proteome</keyword>
<proteinExistence type="predicted"/>
<name>A0ABR4IFQ4_9EURO</name>
<evidence type="ECO:0000313" key="1">
    <source>
        <dbReference type="EMBL" id="KAL2826594.1"/>
    </source>
</evidence>
<organism evidence="1 2">
    <name type="scientific">Aspergillus cavernicola</name>
    <dbReference type="NCBI Taxonomy" id="176166"/>
    <lineage>
        <taxon>Eukaryota</taxon>
        <taxon>Fungi</taxon>
        <taxon>Dikarya</taxon>
        <taxon>Ascomycota</taxon>
        <taxon>Pezizomycotina</taxon>
        <taxon>Eurotiomycetes</taxon>
        <taxon>Eurotiomycetidae</taxon>
        <taxon>Eurotiales</taxon>
        <taxon>Aspergillaceae</taxon>
        <taxon>Aspergillus</taxon>
        <taxon>Aspergillus subgen. Nidulantes</taxon>
    </lineage>
</organism>
<dbReference type="EMBL" id="JBFXLS010000029">
    <property type="protein sequence ID" value="KAL2826594.1"/>
    <property type="molecule type" value="Genomic_DNA"/>
</dbReference>
<comment type="caution">
    <text evidence="1">The sequence shown here is derived from an EMBL/GenBank/DDBJ whole genome shotgun (WGS) entry which is preliminary data.</text>
</comment>
<protein>
    <submittedName>
        <fullName evidence="1">Uncharacterized protein</fullName>
    </submittedName>
</protein>
<gene>
    <name evidence="1" type="ORF">BDW59DRAFT_144923</name>
</gene>
<sequence length="131" mass="15049">MSQIHPHPARCNYRACHHCDRKLQERTWLSLNEICNDPDIKPPSAWDLWETPVSDVNLVSNLGLRCPPAPVPPPHRSYVYRGSQRHRIQRVTGNYLVGHGSSLSLRTLMSTLSTIEEISEETELRQTEVRI</sequence>
<evidence type="ECO:0000313" key="2">
    <source>
        <dbReference type="Proteomes" id="UP001610335"/>
    </source>
</evidence>